<dbReference type="PANTHER" id="PTHR21100">
    <property type="entry name" value="PREFOLDIN SUBUNIT 4"/>
    <property type="match status" value="1"/>
</dbReference>
<comment type="function">
    <text evidence="3 4">Binds specifically to cytosolic chaperonin (c-CPN) and transfers target proteins to it. Binds to nascent polypeptide chain and promotes folding in an environment in which there are many competing pathways for nonnative proteins.</text>
</comment>
<dbReference type="AlphaFoldDB" id="A0A899G4T1"/>
<dbReference type="GO" id="GO:0006457">
    <property type="term" value="P:protein folding"/>
    <property type="evidence" value="ECO:0007669"/>
    <property type="project" value="UniProtKB-UniRule"/>
</dbReference>
<dbReference type="GO" id="GO:0051082">
    <property type="term" value="F:unfolded protein binding"/>
    <property type="evidence" value="ECO:0007669"/>
    <property type="project" value="InterPro"/>
</dbReference>
<keyword evidence="5" id="KW-0175">Coiled coil</keyword>
<comment type="subunit">
    <text evidence="4">Heterohexamer of two PFD-alpha type and four PFD-beta type subunits.</text>
</comment>
<dbReference type="PIRSF" id="PIRSF016477">
    <property type="entry name" value="Prefoldin_subunit_4"/>
    <property type="match status" value="1"/>
</dbReference>
<dbReference type="Pfam" id="PF01920">
    <property type="entry name" value="Prefoldin_2"/>
    <property type="match status" value="1"/>
</dbReference>
<dbReference type="Proteomes" id="UP000663699">
    <property type="component" value="Chromosome 12"/>
</dbReference>
<name>A0A899G4T1_9ASCO</name>
<dbReference type="InterPro" id="IPR009053">
    <property type="entry name" value="Prefoldin"/>
</dbReference>
<proteinExistence type="inferred from homology"/>
<dbReference type="PANTHER" id="PTHR21100:SF9">
    <property type="entry name" value="PREFOLDIN SUBUNIT 4"/>
    <property type="match status" value="1"/>
</dbReference>
<evidence type="ECO:0000256" key="5">
    <source>
        <dbReference type="SAM" id="Coils"/>
    </source>
</evidence>
<accession>A0A899G4T1</accession>
<keyword evidence="7" id="KW-1185">Reference proteome</keyword>
<dbReference type="GO" id="GO:0005737">
    <property type="term" value="C:cytoplasm"/>
    <property type="evidence" value="ECO:0007669"/>
    <property type="project" value="TreeGrafter"/>
</dbReference>
<organism evidence="6 7">
    <name type="scientific">Pneumocystis wakefieldiae</name>
    <dbReference type="NCBI Taxonomy" id="38082"/>
    <lineage>
        <taxon>Eukaryota</taxon>
        <taxon>Fungi</taxon>
        <taxon>Dikarya</taxon>
        <taxon>Ascomycota</taxon>
        <taxon>Taphrinomycotina</taxon>
        <taxon>Pneumocystomycetes</taxon>
        <taxon>Pneumocystaceae</taxon>
        <taxon>Pneumocystis</taxon>
    </lineage>
</organism>
<dbReference type="InterPro" id="IPR002777">
    <property type="entry name" value="PFD_beta-like"/>
</dbReference>
<evidence type="ECO:0000313" key="6">
    <source>
        <dbReference type="EMBL" id="QSL66449.1"/>
    </source>
</evidence>
<dbReference type="GO" id="GO:0016272">
    <property type="term" value="C:prefoldin complex"/>
    <property type="evidence" value="ECO:0007669"/>
    <property type="project" value="UniProtKB-UniRule"/>
</dbReference>
<protein>
    <recommendedName>
        <fullName evidence="4">Prefoldin subunit 4</fullName>
    </recommendedName>
</protein>
<evidence type="ECO:0000256" key="1">
    <source>
        <dbReference type="ARBA" id="ARBA00008045"/>
    </source>
</evidence>
<dbReference type="Gene3D" id="1.10.287.370">
    <property type="match status" value="1"/>
</dbReference>
<reference evidence="6" key="1">
    <citation type="submission" date="2020-06" db="EMBL/GenBank/DDBJ databases">
        <title>Genomes of multiple members of Pneumocystis genus reveal paths to human pathogen Pneumocystis jirovecii.</title>
        <authorList>
            <person name="Cisse O.H."/>
            <person name="Ma L."/>
            <person name="Dekker J."/>
            <person name="Khil P."/>
            <person name="Jo J."/>
            <person name="Brenchley J."/>
            <person name="Blair R."/>
            <person name="Pahar B."/>
            <person name="Chabe M."/>
            <person name="Van Rompay K.A."/>
            <person name="Keesler R."/>
            <person name="Sukura A."/>
            <person name="Hirsch V."/>
            <person name="Kutty G."/>
            <person name="Liu Y."/>
            <person name="Peng L."/>
            <person name="Chen J."/>
            <person name="Song J."/>
            <person name="Weissenbacher-Lang C."/>
            <person name="Xu J."/>
            <person name="Upham N.S."/>
            <person name="Stajich J.E."/>
            <person name="Cuomo C.A."/>
            <person name="Cushion M.T."/>
            <person name="Kovacs J.A."/>
        </authorList>
    </citation>
    <scope>NUCLEOTIDE SEQUENCE</scope>
    <source>
        <strain evidence="6">2A</strain>
    </source>
</reference>
<dbReference type="InterPro" id="IPR016661">
    <property type="entry name" value="PFDN4"/>
</dbReference>
<evidence type="ECO:0000256" key="2">
    <source>
        <dbReference type="ARBA" id="ARBA00023186"/>
    </source>
</evidence>
<evidence type="ECO:0000256" key="3">
    <source>
        <dbReference type="ARBA" id="ARBA00024667"/>
    </source>
</evidence>
<feature type="coiled-coil region" evidence="5">
    <location>
        <begin position="56"/>
        <end position="129"/>
    </location>
</feature>
<dbReference type="SUPFAM" id="SSF46579">
    <property type="entry name" value="Prefoldin"/>
    <property type="match status" value="1"/>
</dbReference>
<dbReference type="EMBL" id="CP054543">
    <property type="protein sequence ID" value="QSL66449.1"/>
    <property type="molecule type" value="Genomic_DNA"/>
</dbReference>
<sequence length="142" mass="16955">MNRMVSGMPFYTYFLYKLDRVDETDAEVNWEDQCKINTFSKLNQRLQYRKGYLKEKKLEKESIEDIAGELELIEEESVYYKIGDTFIMLPVEEVEERLENNRNEVDKNIMELEKEMSTLGGHMEELKSDLYKKFGRAINLET</sequence>
<dbReference type="FunFam" id="1.10.287.370:FF:000005">
    <property type="entry name" value="Prefoldin subunit 4"/>
    <property type="match status" value="1"/>
</dbReference>
<dbReference type="CDD" id="cd23165">
    <property type="entry name" value="Prefoldin_4"/>
    <property type="match status" value="1"/>
</dbReference>
<evidence type="ECO:0000256" key="4">
    <source>
        <dbReference type="PIRNR" id="PIRNR016477"/>
    </source>
</evidence>
<evidence type="ECO:0000313" key="7">
    <source>
        <dbReference type="Proteomes" id="UP000663699"/>
    </source>
</evidence>
<gene>
    <name evidence="6" type="ORF">MERGE_000829</name>
</gene>
<keyword evidence="2 4" id="KW-0143">Chaperone</keyword>
<comment type="similarity">
    <text evidence="1 4">Belongs to the prefoldin subunit beta family.</text>
</comment>
<dbReference type="OrthoDB" id="10250441at2759"/>